<proteinExistence type="predicted"/>
<sequence>MTTIVDPWPTHTLDDLELPDAERQAAHMLRIGYSTDRPKYIQPHREGLDGLVARGLLERIERPDGSLHYFIAGENFDLWDRTYNTLGWME</sequence>
<gene>
    <name evidence="1" type="ORF">C8N24_0283</name>
</gene>
<dbReference type="Proteomes" id="UP000278962">
    <property type="component" value="Unassembled WGS sequence"/>
</dbReference>
<dbReference type="AlphaFoldDB" id="A0A660L7K7"/>
<evidence type="ECO:0000313" key="2">
    <source>
        <dbReference type="Proteomes" id="UP000278962"/>
    </source>
</evidence>
<dbReference type="EMBL" id="RBIL01000001">
    <property type="protein sequence ID" value="RKQ90479.1"/>
    <property type="molecule type" value="Genomic_DNA"/>
</dbReference>
<keyword evidence="2" id="KW-1185">Reference proteome</keyword>
<organism evidence="1 2">
    <name type="scientific">Solirubrobacter pauli</name>
    <dbReference type="NCBI Taxonomy" id="166793"/>
    <lineage>
        <taxon>Bacteria</taxon>
        <taxon>Bacillati</taxon>
        <taxon>Actinomycetota</taxon>
        <taxon>Thermoleophilia</taxon>
        <taxon>Solirubrobacterales</taxon>
        <taxon>Solirubrobacteraceae</taxon>
        <taxon>Solirubrobacter</taxon>
    </lineage>
</organism>
<comment type="caution">
    <text evidence="1">The sequence shown here is derived from an EMBL/GenBank/DDBJ whole genome shotgun (WGS) entry which is preliminary data.</text>
</comment>
<protein>
    <submittedName>
        <fullName evidence="1">Uncharacterized protein</fullName>
    </submittedName>
</protein>
<name>A0A660L7K7_9ACTN</name>
<reference evidence="1 2" key="1">
    <citation type="submission" date="2018-10" db="EMBL/GenBank/DDBJ databases">
        <title>Genomic Encyclopedia of Archaeal and Bacterial Type Strains, Phase II (KMG-II): from individual species to whole genera.</title>
        <authorList>
            <person name="Goeker M."/>
        </authorList>
    </citation>
    <scope>NUCLEOTIDE SEQUENCE [LARGE SCALE GENOMIC DNA]</scope>
    <source>
        <strain evidence="1 2">DSM 14954</strain>
    </source>
</reference>
<evidence type="ECO:0000313" key="1">
    <source>
        <dbReference type="EMBL" id="RKQ90479.1"/>
    </source>
</evidence>
<accession>A0A660L7K7</accession>
<dbReference type="RefSeq" id="WP_121247145.1">
    <property type="nucleotide sequence ID" value="NZ_RBIL01000001.1"/>
</dbReference>